<evidence type="ECO:0000313" key="2">
    <source>
        <dbReference type="EMBL" id="KAL0453623.1"/>
    </source>
</evidence>
<accession>A0AAW2XJ49</accession>
<gene>
    <name evidence="2" type="ORF">Slati_1340400</name>
</gene>
<reference evidence="2" key="2">
    <citation type="journal article" date="2024" name="Plant">
        <title>Genomic evolution and insights into agronomic trait innovations of Sesamum species.</title>
        <authorList>
            <person name="Miao H."/>
            <person name="Wang L."/>
            <person name="Qu L."/>
            <person name="Liu H."/>
            <person name="Sun Y."/>
            <person name="Le M."/>
            <person name="Wang Q."/>
            <person name="Wei S."/>
            <person name="Zheng Y."/>
            <person name="Lin W."/>
            <person name="Duan Y."/>
            <person name="Cao H."/>
            <person name="Xiong S."/>
            <person name="Wang X."/>
            <person name="Wei L."/>
            <person name="Li C."/>
            <person name="Ma Q."/>
            <person name="Ju M."/>
            <person name="Zhao R."/>
            <person name="Li G."/>
            <person name="Mu C."/>
            <person name="Tian Q."/>
            <person name="Mei H."/>
            <person name="Zhang T."/>
            <person name="Gao T."/>
            <person name="Zhang H."/>
        </authorList>
    </citation>
    <scope>NUCLEOTIDE SEQUENCE</scope>
    <source>
        <strain evidence="2">KEN1</strain>
    </source>
</reference>
<dbReference type="EMBL" id="JACGWN010000004">
    <property type="protein sequence ID" value="KAL0453623.1"/>
    <property type="molecule type" value="Genomic_DNA"/>
</dbReference>
<protein>
    <recommendedName>
        <fullName evidence="1">Retroviral polymerase SH3-like domain-containing protein</fullName>
    </recommendedName>
</protein>
<dbReference type="AlphaFoldDB" id="A0AAW2XJ49"/>
<proteinExistence type="predicted"/>
<feature type="non-terminal residue" evidence="2">
    <location>
        <position position="1"/>
    </location>
</feature>
<comment type="caution">
    <text evidence="2">The sequence shown here is derived from an EMBL/GenBank/DDBJ whole genome shotgun (WGS) entry which is preliminary data.</text>
</comment>
<dbReference type="InterPro" id="IPR057670">
    <property type="entry name" value="SH3_retrovirus"/>
</dbReference>
<feature type="domain" description="Retroviral polymerase SH3-like" evidence="1">
    <location>
        <begin position="44"/>
        <end position="83"/>
    </location>
</feature>
<reference evidence="2" key="1">
    <citation type="submission" date="2020-06" db="EMBL/GenBank/DDBJ databases">
        <authorList>
            <person name="Li T."/>
            <person name="Hu X."/>
            <person name="Zhang T."/>
            <person name="Song X."/>
            <person name="Zhang H."/>
            <person name="Dai N."/>
            <person name="Sheng W."/>
            <person name="Hou X."/>
            <person name="Wei L."/>
        </authorList>
    </citation>
    <scope>NUCLEOTIDE SEQUENCE</scope>
    <source>
        <strain evidence="2">KEN1</strain>
        <tissue evidence="2">Leaf</tissue>
    </source>
</reference>
<evidence type="ECO:0000259" key="1">
    <source>
        <dbReference type="Pfam" id="PF25597"/>
    </source>
</evidence>
<dbReference type="Pfam" id="PF25597">
    <property type="entry name" value="SH3_retrovirus"/>
    <property type="match status" value="1"/>
</dbReference>
<sequence>GRALETAAKLLNMAPSKTVPQTLYEIWHGKPASYKYLRLWGSSAYVKRLVGDKLDSRSSLCKFVGYPKEIAGYYFNDPSEQKFLSPEMQSSWKRVFLRIADAMKCYLKKQVRHLSRMMQHYLNLWFPLIVFQSSVGQPENHDHLTDPPKGVKHVGCKWVCKRKLGADGEVTVFKARLVAK</sequence>
<name>A0AAW2XJ49_9LAMI</name>
<organism evidence="2">
    <name type="scientific">Sesamum latifolium</name>
    <dbReference type="NCBI Taxonomy" id="2727402"/>
    <lineage>
        <taxon>Eukaryota</taxon>
        <taxon>Viridiplantae</taxon>
        <taxon>Streptophyta</taxon>
        <taxon>Embryophyta</taxon>
        <taxon>Tracheophyta</taxon>
        <taxon>Spermatophyta</taxon>
        <taxon>Magnoliopsida</taxon>
        <taxon>eudicotyledons</taxon>
        <taxon>Gunneridae</taxon>
        <taxon>Pentapetalae</taxon>
        <taxon>asterids</taxon>
        <taxon>lamiids</taxon>
        <taxon>Lamiales</taxon>
        <taxon>Pedaliaceae</taxon>
        <taxon>Sesamum</taxon>
    </lineage>
</organism>